<dbReference type="InterPro" id="IPR001806">
    <property type="entry name" value="Small_GTPase"/>
</dbReference>
<dbReference type="GO" id="GO:0005525">
    <property type="term" value="F:GTP binding"/>
    <property type="evidence" value="ECO:0007669"/>
    <property type="project" value="InterPro"/>
</dbReference>
<protein>
    <recommendedName>
        <fullName evidence="3">GTP-binding protein</fullName>
    </recommendedName>
</protein>
<sequence length="89" mass="10458">FKNIKNWYNDLKQFCGIIPVIVFANKVDLVNKEDLNNSKILKFVKKRNLLGLYLTSAKTGERVYDAFQAIIRELYFKNKAIFAELKELK</sequence>
<proteinExistence type="predicted"/>
<dbReference type="InterPro" id="IPR027417">
    <property type="entry name" value="P-loop_NTPase"/>
</dbReference>
<evidence type="ECO:0000313" key="2">
    <source>
        <dbReference type="EMBL" id="GAH54586.1"/>
    </source>
</evidence>
<dbReference type="PANTHER" id="PTHR47978">
    <property type="match status" value="1"/>
</dbReference>
<evidence type="ECO:0000256" key="1">
    <source>
        <dbReference type="ARBA" id="ARBA00022741"/>
    </source>
</evidence>
<keyword evidence="1" id="KW-0547">Nucleotide-binding</keyword>
<dbReference type="Pfam" id="PF00071">
    <property type="entry name" value="Ras"/>
    <property type="match status" value="1"/>
</dbReference>
<dbReference type="AlphaFoldDB" id="X1G9K3"/>
<evidence type="ECO:0008006" key="3">
    <source>
        <dbReference type="Google" id="ProtNLM"/>
    </source>
</evidence>
<accession>X1G9K3</accession>
<organism evidence="2">
    <name type="scientific">marine sediment metagenome</name>
    <dbReference type="NCBI Taxonomy" id="412755"/>
    <lineage>
        <taxon>unclassified sequences</taxon>
        <taxon>metagenomes</taxon>
        <taxon>ecological metagenomes</taxon>
    </lineage>
</organism>
<reference evidence="2" key="1">
    <citation type="journal article" date="2014" name="Front. Microbiol.">
        <title>High frequency of phylogenetically diverse reductive dehalogenase-homologous genes in deep subseafloor sedimentary metagenomes.</title>
        <authorList>
            <person name="Kawai M."/>
            <person name="Futagami T."/>
            <person name="Toyoda A."/>
            <person name="Takaki Y."/>
            <person name="Nishi S."/>
            <person name="Hori S."/>
            <person name="Arai W."/>
            <person name="Tsubouchi T."/>
            <person name="Morono Y."/>
            <person name="Uchiyama I."/>
            <person name="Ito T."/>
            <person name="Fujiyama A."/>
            <person name="Inagaki F."/>
            <person name="Takami H."/>
        </authorList>
    </citation>
    <scope>NUCLEOTIDE SEQUENCE</scope>
    <source>
        <strain evidence="2">Expedition CK06-06</strain>
    </source>
</reference>
<dbReference type="EMBL" id="BARU01018278">
    <property type="protein sequence ID" value="GAH54586.1"/>
    <property type="molecule type" value="Genomic_DNA"/>
</dbReference>
<dbReference type="Gene3D" id="3.40.50.300">
    <property type="entry name" value="P-loop containing nucleotide triphosphate hydrolases"/>
    <property type="match status" value="1"/>
</dbReference>
<gene>
    <name evidence="2" type="ORF">S03H2_30224</name>
</gene>
<name>X1G9K3_9ZZZZ</name>
<feature type="non-terminal residue" evidence="2">
    <location>
        <position position="1"/>
    </location>
</feature>
<dbReference type="GO" id="GO:0003924">
    <property type="term" value="F:GTPase activity"/>
    <property type="evidence" value="ECO:0007669"/>
    <property type="project" value="InterPro"/>
</dbReference>
<comment type="caution">
    <text evidence="2">The sequence shown here is derived from an EMBL/GenBank/DDBJ whole genome shotgun (WGS) entry which is preliminary data.</text>
</comment>
<dbReference type="SUPFAM" id="SSF52540">
    <property type="entry name" value="P-loop containing nucleoside triphosphate hydrolases"/>
    <property type="match status" value="1"/>
</dbReference>